<feature type="region of interest" description="Disordered" evidence="1">
    <location>
        <begin position="49"/>
        <end position="80"/>
    </location>
</feature>
<sequence>MRYKDIAMERTNFTKNMKEQIRKMSWVFLMMLVLASACSKTTVIVNKDSKKVPPGQMKKATGSKSAKNYAPGQQKKKGKH</sequence>
<proteinExistence type="predicted"/>
<protein>
    <recommendedName>
        <fullName evidence="4">Quinol oxidase subunit 4</fullName>
    </recommendedName>
</protein>
<keyword evidence="3" id="KW-1185">Reference proteome</keyword>
<evidence type="ECO:0000313" key="3">
    <source>
        <dbReference type="Proteomes" id="UP001597112"/>
    </source>
</evidence>
<evidence type="ECO:0008006" key="4">
    <source>
        <dbReference type="Google" id="ProtNLM"/>
    </source>
</evidence>
<evidence type="ECO:0000313" key="2">
    <source>
        <dbReference type="EMBL" id="MFD0999204.1"/>
    </source>
</evidence>
<reference evidence="3" key="1">
    <citation type="journal article" date="2019" name="Int. J. Syst. Evol. Microbiol.">
        <title>The Global Catalogue of Microorganisms (GCM) 10K type strain sequencing project: providing services to taxonomists for standard genome sequencing and annotation.</title>
        <authorList>
            <consortium name="The Broad Institute Genomics Platform"/>
            <consortium name="The Broad Institute Genome Sequencing Center for Infectious Disease"/>
            <person name="Wu L."/>
            <person name="Ma J."/>
        </authorList>
    </citation>
    <scope>NUCLEOTIDE SEQUENCE [LARGE SCALE GENOMIC DNA]</scope>
    <source>
        <strain evidence="3">CCUG 58938</strain>
    </source>
</reference>
<evidence type="ECO:0000256" key="1">
    <source>
        <dbReference type="SAM" id="MobiDB-lite"/>
    </source>
</evidence>
<organism evidence="2 3">
    <name type="scientific">Ohtaekwangia kribbensis</name>
    <dbReference type="NCBI Taxonomy" id="688913"/>
    <lineage>
        <taxon>Bacteria</taxon>
        <taxon>Pseudomonadati</taxon>
        <taxon>Bacteroidota</taxon>
        <taxon>Cytophagia</taxon>
        <taxon>Cytophagales</taxon>
        <taxon>Fulvivirgaceae</taxon>
        <taxon>Ohtaekwangia</taxon>
    </lineage>
</organism>
<dbReference type="EMBL" id="JBHTKA010000001">
    <property type="protein sequence ID" value="MFD0999204.1"/>
    <property type="molecule type" value="Genomic_DNA"/>
</dbReference>
<comment type="caution">
    <text evidence="2">The sequence shown here is derived from an EMBL/GenBank/DDBJ whole genome shotgun (WGS) entry which is preliminary data.</text>
</comment>
<name>A0ABW3K0C3_9BACT</name>
<gene>
    <name evidence="2" type="ORF">ACFQ21_07795</name>
</gene>
<accession>A0ABW3K0C3</accession>
<dbReference type="Proteomes" id="UP001597112">
    <property type="component" value="Unassembled WGS sequence"/>
</dbReference>